<protein>
    <submittedName>
        <fullName evidence="1">Aminotransferase</fullName>
    </submittedName>
</protein>
<proteinExistence type="predicted"/>
<name>A0A6J4W6K0_CORDP</name>
<dbReference type="Proteomes" id="UP000480222">
    <property type="component" value="Unassembled WGS sequence"/>
</dbReference>
<dbReference type="Gene3D" id="3.90.1150.10">
    <property type="entry name" value="Aspartate Aminotransferase, domain 1"/>
    <property type="match status" value="1"/>
</dbReference>
<evidence type="ECO:0000313" key="2">
    <source>
        <dbReference type="Proteomes" id="UP000480222"/>
    </source>
</evidence>
<dbReference type="AlphaFoldDB" id="A0A6J4W6K0"/>
<dbReference type="InterPro" id="IPR015422">
    <property type="entry name" value="PyrdxlP-dep_Trfase_small"/>
</dbReference>
<keyword evidence="1" id="KW-0032">Aminotransferase</keyword>
<sequence length="40" mass="4329">MSHPVGIHRLAEFGETIFATMSAHAQQHGAINLGQGFPRL</sequence>
<dbReference type="GO" id="GO:0008483">
    <property type="term" value="F:transaminase activity"/>
    <property type="evidence" value="ECO:0007669"/>
    <property type="project" value="UniProtKB-KW"/>
</dbReference>
<gene>
    <name evidence="1" type="ORF">CIP107547_00978</name>
</gene>
<organism evidence="1 2">
    <name type="scientific">Corynebacterium diphtheriae</name>
    <dbReference type="NCBI Taxonomy" id="1717"/>
    <lineage>
        <taxon>Bacteria</taxon>
        <taxon>Bacillati</taxon>
        <taxon>Actinomycetota</taxon>
        <taxon>Actinomycetes</taxon>
        <taxon>Mycobacteriales</taxon>
        <taxon>Corynebacteriaceae</taxon>
        <taxon>Corynebacterium</taxon>
    </lineage>
</organism>
<keyword evidence="1" id="KW-0808">Transferase</keyword>
<dbReference type="EMBL" id="CADDAV010000013">
    <property type="protein sequence ID" value="CAB0595578.1"/>
    <property type="molecule type" value="Genomic_DNA"/>
</dbReference>
<evidence type="ECO:0000313" key="1">
    <source>
        <dbReference type="EMBL" id="CAB0595578.1"/>
    </source>
</evidence>
<reference evidence="1 2" key="1">
    <citation type="submission" date="2020-02" db="EMBL/GenBank/DDBJ databases">
        <authorList>
            <person name="Brisse S."/>
        </authorList>
    </citation>
    <scope>NUCLEOTIDE SEQUENCE [LARGE SCALE GENOMIC DNA]</scope>
    <source>
        <strain evidence="1">CIP107547</strain>
    </source>
</reference>
<comment type="caution">
    <text evidence="1">The sequence shown here is derived from an EMBL/GenBank/DDBJ whole genome shotgun (WGS) entry which is preliminary data.</text>
</comment>
<accession>A0A6J4W6K0</accession>